<dbReference type="EMBL" id="JASCZI010030486">
    <property type="protein sequence ID" value="MED6123042.1"/>
    <property type="molecule type" value="Genomic_DNA"/>
</dbReference>
<name>A0ABU6RG75_9FABA</name>
<evidence type="ECO:0000313" key="2">
    <source>
        <dbReference type="Proteomes" id="UP001341840"/>
    </source>
</evidence>
<keyword evidence="2" id="KW-1185">Reference proteome</keyword>
<reference evidence="1 2" key="1">
    <citation type="journal article" date="2023" name="Plants (Basel)">
        <title>Bridging the Gap: Combining Genomics and Transcriptomics Approaches to Understand Stylosanthes scabra, an Orphan Legume from the Brazilian Caatinga.</title>
        <authorList>
            <person name="Ferreira-Neto J.R.C."/>
            <person name="da Silva M.D."/>
            <person name="Binneck E."/>
            <person name="de Melo N.F."/>
            <person name="da Silva R.H."/>
            <person name="de Melo A.L.T.M."/>
            <person name="Pandolfi V."/>
            <person name="Bustamante F.O."/>
            <person name="Brasileiro-Vidal A.C."/>
            <person name="Benko-Iseppon A.M."/>
        </authorList>
    </citation>
    <scope>NUCLEOTIDE SEQUENCE [LARGE SCALE GENOMIC DNA]</scope>
    <source>
        <tissue evidence="1">Leaves</tissue>
    </source>
</reference>
<organism evidence="1 2">
    <name type="scientific">Stylosanthes scabra</name>
    <dbReference type="NCBI Taxonomy" id="79078"/>
    <lineage>
        <taxon>Eukaryota</taxon>
        <taxon>Viridiplantae</taxon>
        <taxon>Streptophyta</taxon>
        <taxon>Embryophyta</taxon>
        <taxon>Tracheophyta</taxon>
        <taxon>Spermatophyta</taxon>
        <taxon>Magnoliopsida</taxon>
        <taxon>eudicotyledons</taxon>
        <taxon>Gunneridae</taxon>
        <taxon>Pentapetalae</taxon>
        <taxon>rosids</taxon>
        <taxon>fabids</taxon>
        <taxon>Fabales</taxon>
        <taxon>Fabaceae</taxon>
        <taxon>Papilionoideae</taxon>
        <taxon>50 kb inversion clade</taxon>
        <taxon>dalbergioids sensu lato</taxon>
        <taxon>Dalbergieae</taxon>
        <taxon>Pterocarpus clade</taxon>
        <taxon>Stylosanthes</taxon>
    </lineage>
</organism>
<dbReference type="Proteomes" id="UP001341840">
    <property type="component" value="Unassembled WGS sequence"/>
</dbReference>
<protein>
    <submittedName>
        <fullName evidence="1">Uncharacterized protein</fullName>
    </submittedName>
</protein>
<dbReference type="PANTHER" id="PTHR33647">
    <property type="entry name" value="OS01G0793900 PROTEIN"/>
    <property type="match status" value="1"/>
</dbReference>
<dbReference type="PANTHER" id="PTHR33647:SF10">
    <property type="entry name" value="DUF4228 DOMAIN-CONTAINING PROTEIN"/>
    <property type="match status" value="1"/>
</dbReference>
<gene>
    <name evidence="1" type="ORF">PIB30_045522</name>
</gene>
<comment type="caution">
    <text evidence="1">The sequence shown here is derived from an EMBL/GenBank/DDBJ whole genome shotgun (WGS) entry which is preliminary data.</text>
</comment>
<proteinExistence type="predicted"/>
<sequence length="131" mass="14997">MGNCCNAESRSMEWAGEDWSDLVNPPEKNNTVNRKRRPLKNKVIDDLGATICDDGNNNNNNGSRIKIRISKKELARLLSDTSTTLQERKGQFRQRRASAEQVLLRLLKARDDAQNIHTPWKPQLDSIPEDR</sequence>
<accession>A0ABU6RG75</accession>
<evidence type="ECO:0000313" key="1">
    <source>
        <dbReference type="EMBL" id="MED6123042.1"/>
    </source>
</evidence>